<keyword evidence="3" id="KW-1185">Reference proteome</keyword>
<name>A0A821SEP3_9NEOP</name>
<organism evidence="2 3">
    <name type="scientific">Pieris macdunnoughi</name>
    <dbReference type="NCBI Taxonomy" id="345717"/>
    <lineage>
        <taxon>Eukaryota</taxon>
        <taxon>Metazoa</taxon>
        <taxon>Ecdysozoa</taxon>
        <taxon>Arthropoda</taxon>
        <taxon>Hexapoda</taxon>
        <taxon>Insecta</taxon>
        <taxon>Pterygota</taxon>
        <taxon>Neoptera</taxon>
        <taxon>Endopterygota</taxon>
        <taxon>Lepidoptera</taxon>
        <taxon>Glossata</taxon>
        <taxon>Ditrysia</taxon>
        <taxon>Papilionoidea</taxon>
        <taxon>Pieridae</taxon>
        <taxon>Pierinae</taxon>
        <taxon>Pieris</taxon>
    </lineage>
</organism>
<accession>A0A821SEP3</accession>
<protein>
    <submittedName>
        <fullName evidence="2">Uncharacterized protein</fullName>
    </submittedName>
</protein>
<reference evidence="2" key="1">
    <citation type="submission" date="2021-02" db="EMBL/GenBank/DDBJ databases">
        <authorList>
            <person name="Steward A R."/>
        </authorList>
    </citation>
    <scope>NUCLEOTIDE SEQUENCE</scope>
</reference>
<feature type="transmembrane region" description="Helical" evidence="1">
    <location>
        <begin position="168"/>
        <end position="188"/>
    </location>
</feature>
<dbReference type="OrthoDB" id="7493094at2759"/>
<evidence type="ECO:0000313" key="2">
    <source>
        <dbReference type="EMBL" id="CAF4857237.1"/>
    </source>
</evidence>
<keyword evidence="1" id="KW-0472">Membrane</keyword>
<dbReference type="Proteomes" id="UP000663880">
    <property type="component" value="Unassembled WGS sequence"/>
</dbReference>
<keyword evidence="1" id="KW-0812">Transmembrane</keyword>
<evidence type="ECO:0000256" key="1">
    <source>
        <dbReference type="SAM" id="Phobius"/>
    </source>
</evidence>
<proteinExistence type="predicted"/>
<comment type="caution">
    <text evidence="2">The sequence shown here is derived from an EMBL/GenBank/DDBJ whole genome shotgun (WGS) entry which is preliminary data.</text>
</comment>
<dbReference type="AlphaFoldDB" id="A0A821SEP3"/>
<feature type="transmembrane region" description="Helical" evidence="1">
    <location>
        <begin position="143"/>
        <end position="162"/>
    </location>
</feature>
<feature type="transmembrane region" description="Helical" evidence="1">
    <location>
        <begin position="50"/>
        <end position="67"/>
    </location>
</feature>
<gene>
    <name evidence="2" type="ORF">PMACD_LOCUS7587</name>
</gene>
<feature type="transmembrane region" description="Helical" evidence="1">
    <location>
        <begin position="110"/>
        <end position="134"/>
    </location>
</feature>
<keyword evidence="1" id="KW-1133">Transmembrane helix</keyword>
<dbReference type="EMBL" id="CAJOBZ010000018">
    <property type="protein sequence ID" value="CAF4857237.1"/>
    <property type="molecule type" value="Genomic_DNA"/>
</dbReference>
<evidence type="ECO:0000313" key="3">
    <source>
        <dbReference type="Proteomes" id="UP000663880"/>
    </source>
</evidence>
<sequence length="328" mass="37795">MNPLVYLVKVVRKMKEFLIRVLRLNNCNWPELSRYCGCCTLSTGIYIRSILSLMLVVILIVINSYGLSKLFTTATALDGVTVTVIGDRFNKTITEEDLVMVQNIMLALKIYLIIWIILKCIYIVTILAGFYAIFFKKPKILKFVFYTMIPNWIFDIIILVGAKTFLILPIQVLFFVGVCSEFYNLIAINSQYRQMAFKSRIVPEEPLTTTFTSQVEAWNPNINGGSHCRTCVCPTPPYMEIRSERTTVTSLSSPETPSESFDVLSQETEDKVVNFKDGPIIYNQEQLQPRDVLFVRRDRERDEGDIDNRDLRHSDEVRRSRRPNSLAL</sequence>